<dbReference type="Proteomes" id="UP000886998">
    <property type="component" value="Unassembled WGS sequence"/>
</dbReference>
<comment type="caution">
    <text evidence="1">The sequence shown here is derived from an EMBL/GenBank/DDBJ whole genome shotgun (WGS) entry which is preliminary data.</text>
</comment>
<evidence type="ECO:0000313" key="2">
    <source>
        <dbReference type="Proteomes" id="UP000886998"/>
    </source>
</evidence>
<organism evidence="1 2">
    <name type="scientific">Trichonephila inaurata madagascariensis</name>
    <dbReference type="NCBI Taxonomy" id="2747483"/>
    <lineage>
        <taxon>Eukaryota</taxon>
        <taxon>Metazoa</taxon>
        <taxon>Ecdysozoa</taxon>
        <taxon>Arthropoda</taxon>
        <taxon>Chelicerata</taxon>
        <taxon>Arachnida</taxon>
        <taxon>Araneae</taxon>
        <taxon>Araneomorphae</taxon>
        <taxon>Entelegynae</taxon>
        <taxon>Araneoidea</taxon>
        <taxon>Nephilidae</taxon>
        <taxon>Trichonephila</taxon>
        <taxon>Trichonephila inaurata</taxon>
    </lineage>
</organism>
<sequence>MSRKVEYWSRSQSSKFIGQVIEINEFYHRKYLTKSPLGDYYTFPAIDDEGCVEIFLLSSCIVFTQMIAMADLRTEEKKWFSVFPM</sequence>
<keyword evidence="2" id="KW-1185">Reference proteome</keyword>
<proteinExistence type="predicted"/>
<evidence type="ECO:0000313" key="1">
    <source>
        <dbReference type="EMBL" id="GFY77616.1"/>
    </source>
</evidence>
<protein>
    <submittedName>
        <fullName evidence="1">Uncharacterized protein</fullName>
    </submittedName>
</protein>
<dbReference type="EMBL" id="BMAV01022533">
    <property type="protein sequence ID" value="GFY77616.1"/>
    <property type="molecule type" value="Genomic_DNA"/>
</dbReference>
<accession>A0A8X7CR48</accession>
<gene>
    <name evidence="1" type="ORF">TNIN_235111</name>
</gene>
<name>A0A8X7CR48_9ARAC</name>
<dbReference type="AlphaFoldDB" id="A0A8X7CR48"/>
<reference evidence="1" key="1">
    <citation type="submission" date="2020-08" db="EMBL/GenBank/DDBJ databases">
        <title>Multicomponent nature underlies the extraordinary mechanical properties of spider dragline silk.</title>
        <authorList>
            <person name="Kono N."/>
            <person name="Nakamura H."/>
            <person name="Mori M."/>
            <person name="Yoshida Y."/>
            <person name="Ohtoshi R."/>
            <person name="Malay A.D."/>
            <person name="Moran D.A.P."/>
            <person name="Tomita M."/>
            <person name="Numata K."/>
            <person name="Arakawa K."/>
        </authorList>
    </citation>
    <scope>NUCLEOTIDE SEQUENCE</scope>
</reference>